<name>A0A420XIE5_9PAST</name>
<keyword evidence="1" id="KW-0472">Membrane</keyword>
<keyword evidence="1" id="KW-1133">Transmembrane helix</keyword>
<sequence length="98" mass="11325">MISWQSLSIVGVCWILLTGLFRVFFGKNRDNNSDPKELEDSEEILFPKKSNHFRNSNMKNKDLTEKPFASGKVSWVNNKTGEKTDLFDIKIDIENSKN</sequence>
<evidence type="ECO:0000313" key="2">
    <source>
        <dbReference type="EMBL" id="RKR77127.1"/>
    </source>
</evidence>
<accession>A0A420XIE5</accession>
<organism evidence="2 3">
    <name type="scientific">Otariodibacter oris</name>
    <dbReference type="NCBI Taxonomy" id="1032623"/>
    <lineage>
        <taxon>Bacteria</taxon>
        <taxon>Pseudomonadati</taxon>
        <taxon>Pseudomonadota</taxon>
        <taxon>Gammaproteobacteria</taxon>
        <taxon>Pasteurellales</taxon>
        <taxon>Pasteurellaceae</taxon>
        <taxon>Otariodibacter</taxon>
    </lineage>
</organism>
<feature type="transmembrane region" description="Helical" evidence="1">
    <location>
        <begin position="6"/>
        <end position="25"/>
    </location>
</feature>
<keyword evidence="3" id="KW-1185">Reference proteome</keyword>
<dbReference type="RefSeq" id="WP_121121556.1">
    <property type="nucleotide sequence ID" value="NZ_CP016604.1"/>
</dbReference>
<evidence type="ECO:0000313" key="3">
    <source>
        <dbReference type="Proteomes" id="UP000280099"/>
    </source>
</evidence>
<evidence type="ECO:0000256" key="1">
    <source>
        <dbReference type="SAM" id="Phobius"/>
    </source>
</evidence>
<dbReference type="Proteomes" id="UP000280099">
    <property type="component" value="Unassembled WGS sequence"/>
</dbReference>
<protein>
    <submittedName>
        <fullName evidence="2">Uncharacterized protein</fullName>
    </submittedName>
</protein>
<dbReference type="AlphaFoldDB" id="A0A420XIE5"/>
<proteinExistence type="predicted"/>
<comment type="caution">
    <text evidence="2">The sequence shown here is derived from an EMBL/GenBank/DDBJ whole genome shotgun (WGS) entry which is preliminary data.</text>
</comment>
<dbReference type="EMBL" id="RBJC01000004">
    <property type="protein sequence ID" value="RKR77127.1"/>
    <property type="molecule type" value="Genomic_DNA"/>
</dbReference>
<keyword evidence="1" id="KW-0812">Transmembrane</keyword>
<reference evidence="2 3" key="1">
    <citation type="submission" date="2018-10" db="EMBL/GenBank/DDBJ databases">
        <title>Genomic Encyclopedia of Type Strains, Phase IV (KMG-IV): sequencing the most valuable type-strain genomes for metagenomic binning, comparative biology and taxonomic classification.</title>
        <authorList>
            <person name="Goeker M."/>
        </authorList>
    </citation>
    <scope>NUCLEOTIDE SEQUENCE [LARGE SCALE GENOMIC DNA]</scope>
    <source>
        <strain evidence="2 3">DSM 23800</strain>
    </source>
</reference>
<gene>
    <name evidence="2" type="ORF">DES31_0449</name>
</gene>